<keyword evidence="2" id="KW-1133">Transmembrane helix</keyword>
<feature type="region of interest" description="Disordered" evidence="1">
    <location>
        <begin position="137"/>
        <end position="160"/>
    </location>
</feature>
<dbReference type="PANTHER" id="PTHR43049">
    <property type="entry name" value="EARLY ENDOSOME ANTIGEN"/>
    <property type="match status" value="1"/>
</dbReference>
<dbReference type="PANTHER" id="PTHR43049:SF1">
    <property type="entry name" value="EARLY ENDOSOME ANTIGEN"/>
    <property type="match status" value="1"/>
</dbReference>
<proteinExistence type="predicted"/>
<dbReference type="OrthoDB" id="770890at2759"/>
<evidence type="ECO:0000256" key="2">
    <source>
        <dbReference type="SAM" id="Phobius"/>
    </source>
</evidence>
<dbReference type="Proteomes" id="UP001055439">
    <property type="component" value="Chromosome 8"/>
</dbReference>
<evidence type="ECO:0000256" key="1">
    <source>
        <dbReference type="SAM" id="MobiDB-lite"/>
    </source>
</evidence>
<keyword evidence="2" id="KW-0472">Membrane</keyword>
<dbReference type="EMBL" id="CP097510">
    <property type="protein sequence ID" value="URE35865.1"/>
    <property type="molecule type" value="Genomic_DNA"/>
</dbReference>
<accession>A0A9E7HLC3</accession>
<feature type="compositionally biased region" description="Basic residues" evidence="1">
    <location>
        <begin position="145"/>
        <end position="157"/>
    </location>
</feature>
<feature type="transmembrane region" description="Helical" evidence="2">
    <location>
        <begin position="177"/>
        <end position="197"/>
    </location>
</feature>
<evidence type="ECO:0000313" key="4">
    <source>
        <dbReference type="Proteomes" id="UP001055439"/>
    </source>
</evidence>
<name>A0A9E7HLC3_9LILI</name>
<organism evidence="3 4">
    <name type="scientific">Musa troglodytarum</name>
    <name type="common">fe'i banana</name>
    <dbReference type="NCBI Taxonomy" id="320322"/>
    <lineage>
        <taxon>Eukaryota</taxon>
        <taxon>Viridiplantae</taxon>
        <taxon>Streptophyta</taxon>
        <taxon>Embryophyta</taxon>
        <taxon>Tracheophyta</taxon>
        <taxon>Spermatophyta</taxon>
        <taxon>Magnoliopsida</taxon>
        <taxon>Liliopsida</taxon>
        <taxon>Zingiberales</taxon>
        <taxon>Musaceae</taxon>
        <taxon>Musa</taxon>
    </lineage>
</organism>
<dbReference type="AlphaFoldDB" id="A0A9E7HLC3"/>
<reference evidence="3" key="1">
    <citation type="submission" date="2022-05" db="EMBL/GenBank/DDBJ databases">
        <title>The Musa troglodytarum L. genome provides insights into the mechanism of non-climacteric behaviour and enrichment of carotenoids.</title>
        <authorList>
            <person name="Wang J."/>
        </authorList>
    </citation>
    <scope>NUCLEOTIDE SEQUENCE</scope>
    <source>
        <tissue evidence="3">Leaf</tissue>
    </source>
</reference>
<keyword evidence="4" id="KW-1185">Reference proteome</keyword>
<keyword evidence="2" id="KW-0812">Transmembrane</keyword>
<evidence type="ECO:0000313" key="3">
    <source>
        <dbReference type="EMBL" id="URE35865.1"/>
    </source>
</evidence>
<sequence length="200" mass="22855">MGENFTMSQELATYKTKINELKIEFNAVVAEKQVTSIQLHDSRKEMKVLMQQINSDKEKHQLQIEGMRSTVVEKDVILIPKLEEHTCIIEERDTLIQQLKKVQNDLHIAHRTIKEQFQNKKEEGGLQNEIEANSRDVGLGTSKTTHGRITKEKKKNNNNHMNQALETQIDEEASGAMAFKFILGVALVSMLLGIILGKRY</sequence>
<gene>
    <name evidence="3" type="ORF">MUK42_37231</name>
</gene>
<protein>
    <submittedName>
        <fullName evidence="3">Uncharacterized protein</fullName>
    </submittedName>
</protein>